<evidence type="ECO:0000256" key="1">
    <source>
        <dbReference type="SAM" id="Phobius"/>
    </source>
</evidence>
<sequence>MFYDTRNHSFTGLSYAIIVVGLLLVGLLFMRQVAEVLDRPQVRVSYSTGECVEVKDFKAEHEGRESEWSCDNLPRRYEHVWVY</sequence>
<keyword evidence="1" id="KW-0812">Transmembrane</keyword>
<organism evidence="2 3">
    <name type="scientific">Xanthomonas phage vB_Xar_IVIA-DoCa5</name>
    <dbReference type="NCBI Taxonomy" id="2975532"/>
    <lineage>
        <taxon>Viruses</taxon>
        <taxon>Duplodnaviria</taxon>
        <taxon>Heunggongvirae</taxon>
        <taxon>Uroviricota</taxon>
        <taxon>Caudoviricetes</taxon>
        <taxon>Mesyanzhinovviridae</taxon>
        <taxon>Bradleyvirinae</taxon>
        <taxon>Docaquintavirus</taxon>
        <taxon>Docaquintavirus doca5</taxon>
    </lineage>
</organism>
<keyword evidence="1" id="KW-0472">Membrane</keyword>
<gene>
    <name evidence="2" type="ORF">IVIADoCa5_38</name>
</gene>
<keyword evidence="1" id="KW-1133">Transmembrane helix</keyword>
<accession>A0A9X9NYD9</accession>
<name>A0A9X9NYD9_9CAUD</name>
<evidence type="ECO:0000313" key="2">
    <source>
        <dbReference type="EMBL" id="UYA98708.1"/>
    </source>
</evidence>
<evidence type="ECO:0000313" key="3">
    <source>
        <dbReference type="Proteomes" id="UP001164549"/>
    </source>
</evidence>
<dbReference type="Proteomes" id="UP001164549">
    <property type="component" value="Segment"/>
</dbReference>
<keyword evidence="3" id="KW-1185">Reference proteome</keyword>
<protein>
    <submittedName>
        <fullName evidence="2">Uncharacterized protein</fullName>
    </submittedName>
</protein>
<dbReference type="EMBL" id="ON932079">
    <property type="protein sequence ID" value="UYA98708.1"/>
    <property type="molecule type" value="Genomic_DNA"/>
</dbReference>
<feature type="transmembrane region" description="Helical" evidence="1">
    <location>
        <begin position="12"/>
        <end position="30"/>
    </location>
</feature>
<proteinExistence type="predicted"/>
<reference evidence="2" key="1">
    <citation type="submission" date="2022-07" db="EMBL/GenBank/DDBJ databases">
        <title>Comparative analysis of new lytic phages for the biological control of phytopathogenic Xanthomonas spp.</title>
        <authorList>
            <person name="Domingo-Calap M.L."/>
            <person name="Bernabeu-Gimeno M."/>
            <person name="Aure C.M."/>
            <person name="Marco-Noales E."/>
            <person name="Domingo-Calap P."/>
        </authorList>
    </citation>
    <scope>NUCLEOTIDE SEQUENCE</scope>
</reference>